<keyword evidence="3" id="KW-1185">Reference proteome</keyword>
<dbReference type="RefSeq" id="WP_228854767.1">
    <property type="nucleotide sequence ID" value="NZ_AP024086.1"/>
</dbReference>
<dbReference type="GO" id="GO:0005829">
    <property type="term" value="C:cytosol"/>
    <property type="evidence" value="ECO:0007669"/>
    <property type="project" value="TreeGrafter"/>
</dbReference>
<dbReference type="GO" id="GO:0007165">
    <property type="term" value="P:signal transduction"/>
    <property type="evidence" value="ECO:0007669"/>
    <property type="project" value="InterPro"/>
</dbReference>
<dbReference type="InterPro" id="IPR002545">
    <property type="entry name" value="CheW-lke_dom"/>
</dbReference>
<feature type="domain" description="CheW-like" evidence="1">
    <location>
        <begin position="39"/>
        <end position="180"/>
    </location>
</feature>
<gene>
    <name evidence="2" type="ORF">DGMP_31010</name>
</gene>
<dbReference type="EMBL" id="AP024086">
    <property type="protein sequence ID" value="BCL62408.1"/>
    <property type="molecule type" value="Genomic_DNA"/>
</dbReference>
<dbReference type="SMART" id="SM00260">
    <property type="entry name" value="CheW"/>
    <property type="match status" value="1"/>
</dbReference>
<dbReference type="KEGG" id="dbk:DGMP_31010"/>
<dbReference type="Proteomes" id="UP000826725">
    <property type="component" value="Chromosome"/>
</dbReference>
<evidence type="ECO:0000259" key="1">
    <source>
        <dbReference type="PROSITE" id="PS50851"/>
    </source>
</evidence>
<dbReference type="PROSITE" id="PS50851">
    <property type="entry name" value="CHEW"/>
    <property type="match status" value="1"/>
</dbReference>
<proteinExistence type="predicted"/>
<evidence type="ECO:0000313" key="3">
    <source>
        <dbReference type="Proteomes" id="UP000826725"/>
    </source>
</evidence>
<dbReference type="AlphaFoldDB" id="A0A8D5FNJ4"/>
<dbReference type="GO" id="GO:0006935">
    <property type="term" value="P:chemotaxis"/>
    <property type="evidence" value="ECO:0007669"/>
    <property type="project" value="InterPro"/>
</dbReference>
<organism evidence="2 3">
    <name type="scientific">Desulfomarina profundi</name>
    <dbReference type="NCBI Taxonomy" id="2772557"/>
    <lineage>
        <taxon>Bacteria</taxon>
        <taxon>Pseudomonadati</taxon>
        <taxon>Thermodesulfobacteriota</taxon>
        <taxon>Desulfobulbia</taxon>
        <taxon>Desulfobulbales</taxon>
        <taxon>Desulfobulbaceae</taxon>
        <taxon>Desulfomarina</taxon>
    </lineage>
</organism>
<dbReference type="Pfam" id="PF01584">
    <property type="entry name" value="CheW"/>
    <property type="match status" value="1"/>
</dbReference>
<dbReference type="InterPro" id="IPR039315">
    <property type="entry name" value="CheW"/>
</dbReference>
<dbReference type="PANTHER" id="PTHR22617">
    <property type="entry name" value="CHEMOTAXIS SENSOR HISTIDINE KINASE-RELATED"/>
    <property type="match status" value="1"/>
</dbReference>
<accession>A0A8D5FNJ4</accession>
<dbReference type="PANTHER" id="PTHR22617:SF43">
    <property type="entry name" value="PROTEIN PILI"/>
    <property type="match status" value="1"/>
</dbReference>
<reference evidence="2" key="1">
    <citation type="submission" date="2020-09" db="EMBL/GenBank/DDBJ databases">
        <title>Desulfogranum mesoprofundum gen. nov., sp. nov., a novel mesophilic, sulfate-reducing chemolithoautotroph isolated from a deep-sea hydrothermal vent chimney in the Suiyo Seamount.</title>
        <authorList>
            <person name="Hashimoto Y."/>
            <person name="Nakagawa S."/>
        </authorList>
    </citation>
    <scope>NUCLEOTIDE SEQUENCE</scope>
    <source>
        <strain evidence="2">KT2</strain>
    </source>
</reference>
<name>A0A8D5FNJ4_9BACT</name>
<protein>
    <recommendedName>
        <fullName evidence="1">CheW-like domain-containing protein</fullName>
    </recommendedName>
</protein>
<sequence length="190" mass="21143">MSDFSDLASVISNVDEKLSNVRKEIESTDHVTIPESEELKKYLLAGIGPLTVAVAIDNLAEVGPLPPVTFLPNLPSWIQGIVNLRSEIISVIDFVGFLQLPGEGSCDGNRFMVLRYKKRKVGLRIDRIAGTIKKGDSEKISLVDGKLDNVEKAFFTSAFEFEGKQYYHLNVAKFLTSPRLLDFNRVEVGR</sequence>
<evidence type="ECO:0000313" key="2">
    <source>
        <dbReference type="EMBL" id="BCL62408.1"/>
    </source>
</evidence>